<dbReference type="OrthoDB" id="440553at2759"/>
<dbReference type="EMBL" id="BDSP01000238">
    <property type="protein sequence ID" value="GAX26109.1"/>
    <property type="molecule type" value="Genomic_DNA"/>
</dbReference>
<evidence type="ECO:0008006" key="4">
    <source>
        <dbReference type="Google" id="ProtNLM"/>
    </source>
</evidence>
<feature type="transmembrane region" description="Helical" evidence="1">
    <location>
        <begin position="314"/>
        <end position="332"/>
    </location>
</feature>
<feature type="transmembrane region" description="Helical" evidence="1">
    <location>
        <begin position="280"/>
        <end position="302"/>
    </location>
</feature>
<keyword evidence="3" id="KW-1185">Reference proteome</keyword>
<accession>A0A1Z5KIL8</accession>
<evidence type="ECO:0000313" key="2">
    <source>
        <dbReference type="EMBL" id="GAX26109.1"/>
    </source>
</evidence>
<protein>
    <recommendedName>
        <fullName evidence="4">Major facilitator superfamily (MFS) profile domain-containing protein</fullName>
    </recommendedName>
</protein>
<feature type="transmembrane region" description="Helical" evidence="1">
    <location>
        <begin position="167"/>
        <end position="187"/>
    </location>
</feature>
<dbReference type="Gene3D" id="1.20.1250.20">
    <property type="entry name" value="MFS general substrate transporter like domains"/>
    <property type="match status" value="1"/>
</dbReference>
<dbReference type="AlphaFoldDB" id="A0A1Z5KIL8"/>
<dbReference type="InParanoid" id="A0A1Z5KIL8"/>
<dbReference type="Pfam" id="PF07690">
    <property type="entry name" value="MFS_1"/>
    <property type="match status" value="1"/>
</dbReference>
<dbReference type="SUPFAM" id="SSF103473">
    <property type="entry name" value="MFS general substrate transporter"/>
    <property type="match status" value="1"/>
</dbReference>
<keyword evidence="1" id="KW-0812">Transmembrane</keyword>
<keyword evidence="1" id="KW-1133">Transmembrane helix</keyword>
<dbReference type="InterPro" id="IPR011701">
    <property type="entry name" value="MFS"/>
</dbReference>
<feature type="transmembrane region" description="Helical" evidence="1">
    <location>
        <begin position="374"/>
        <end position="399"/>
    </location>
</feature>
<gene>
    <name evidence="2" type="ORF">FisN_24Hh018</name>
</gene>
<feature type="transmembrane region" description="Helical" evidence="1">
    <location>
        <begin position="338"/>
        <end position="362"/>
    </location>
</feature>
<feature type="transmembrane region" description="Helical" evidence="1">
    <location>
        <begin position="28"/>
        <end position="47"/>
    </location>
</feature>
<dbReference type="GO" id="GO:0022857">
    <property type="term" value="F:transmembrane transporter activity"/>
    <property type="evidence" value="ECO:0007669"/>
    <property type="project" value="InterPro"/>
</dbReference>
<evidence type="ECO:0000256" key="1">
    <source>
        <dbReference type="SAM" id="Phobius"/>
    </source>
</evidence>
<feature type="transmembrane region" description="Helical" evidence="1">
    <location>
        <begin position="193"/>
        <end position="211"/>
    </location>
</feature>
<feature type="transmembrane region" description="Helical" evidence="1">
    <location>
        <begin position="405"/>
        <end position="423"/>
    </location>
</feature>
<dbReference type="Proteomes" id="UP000198406">
    <property type="component" value="Unassembled WGS sequence"/>
</dbReference>
<evidence type="ECO:0000313" key="3">
    <source>
        <dbReference type="Proteomes" id="UP000198406"/>
    </source>
</evidence>
<dbReference type="InterPro" id="IPR036259">
    <property type="entry name" value="MFS_trans_sf"/>
</dbReference>
<proteinExistence type="predicted"/>
<name>A0A1Z5KIL8_FISSO</name>
<feature type="transmembrane region" description="Helical" evidence="1">
    <location>
        <begin position="242"/>
        <end position="260"/>
    </location>
</feature>
<sequence length="442" mass="47227">MCEPPSLKNEKAHKEVTKAKETLRRGTLLGAASYALVAIANSVILPHQQSRRDAMGCDYLCLGSLSSARSALSLVGATMVGKLSDSTTLDEKLGGNKRKFVLVIGLFAAACAIISDHQASSLSDLWVGIFPNALQQNLSVSKALLGEYQESIPGGVTTADRAWSAGMLGMAAGFSLMIGPFVGAILLRTYQQAVVAGLCALLLAALLVYLLPSSKVQARDKNRQLKKGLLSFIDIPSARSPAALFLICIRLLSALSFHIYQTIWSVYMKERLHFGPSEYGRFFSTVGFFYAISQGLLAKQCLERLGGENPRGRTLLLAFSSLLIGGARYSALHTTNTFGIYSIFSFKVTVYGVMSTILSADISQIAAPEDLGSFFGLFTAVEAGAGMLGSLLGGALGYLHPSLPLIVVVGLNLSIFATVLLGYERTVASQRDSFTEGKKKVQ</sequence>
<dbReference type="PANTHER" id="PTHR24002:SF3">
    <property type="entry name" value="SOLUTE CARRIER FAMILY 22 MEMBER 18"/>
    <property type="match status" value="1"/>
</dbReference>
<dbReference type="GO" id="GO:0005635">
    <property type="term" value="C:nuclear envelope"/>
    <property type="evidence" value="ECO:0007669"/>
    <property type="project" value="TreeGrafter"/>
</dbReference>
<keyword evidence="1" id="KW-0472">Membrane</keyword>
<dbReference type="PANTHER" id="PTHR24002">
    <property type="entry name" value="SOLUTE CARRIER FAMILY 22 MEMBER 18"/>
    <property type="match status" value="1"/>
</dbReference>
<organism evidence="2 3">
    <name type="scientific">Fistulifera solaris</name>
    <name type="common">Oleaginous diatom</name>
    <dbReference type="NCBI Taxonomy" id="1519565"/>
    <lineage>
        <taxon>Eukaryota</taxon>
        <taxon>Sar</taxon>
        <taxon>Stramenopiles</taxon>
        <taxon>Ochrophyta</taxon>
        <taxon>Bacillariophyta</taxon>
        <taxon>Bacillariophyceae</taxon>
        <taxon>Bacillariophycidae</taxon>
        <taxon>Naviculales</taxon>
        <taxon>Naviculaceae</taxon>
        <taxon>Fistulifera</taxon>
    </lineage>
</organism>
<reference evidence="2 3" key="1">
    <citation type="journal article" date="2015" name="Plant Cell">
        <title>Oil accumulation by the oleaginous diatom Fistulifera solaris as revealed by the genome and transcriptome.</title>
        <authorList>
            <person name="Tanaka T."/>
            <person name="Maeda Y."/>
            <person name="Veluchamy A."/>
            <person name="Tanaka M."/>
            <person name="Abida H."/>
            <person name="Marechal E."/>
            <person name="Bowler C."/>
            <person name="Muto M."/>
            <person name="Sunaga Y."/>
            <person name="Tanaka M."/>
            <person name="Yoshino T."/>
            <person name="Taniguchi T."/>
            <person name="Fukuda Y."/>
            <person name="Nemoto M."/>
            <person name="Matsumoto M."/>
            <person name="Wong P.S."/>
            <person name="Aburatani S."/>
            <person name="Fujibuchi W."/>
        </authorList>
    </citation>
    <scope>NUCLEOTIDE SEQUENCE [LARGE SCALE GENOMIC DNA]</scope>
    <source>
        <strain evidence="2 3">JPCC DA0580</strain>
    </source>
</reference>
<comment type="caution">
    <text evidence="2">The sequence shown here is derived from an EMBL/GenBank/DDBJ whole genome shotgun (WGS) entry which is preliminary data.</text>
</comment>